<dbReference type="InterPro" id="IPR036629">
    <property type="entry name" value="YjbJ_sf"/>
</dbReference>
<gene>
    <name evidence="2" type="ORF">BN863_12620</name>
</gene>
<dbReference type="EMBL" id="HG315671">
    <property type="protein sequence ID" value="CDF78974.1"/>
    <property type="molecule type" value="Genomic_DNA"/>
</dbReference>
<reference evidence="2 3" key="1">
    <citation type="journal article" date="2013" name="Appl. Environ. Microbiol.">
        <title>The genome of the alga-associated marine flavobacterium Formosa agariphila KMM 3901T reveals a broad potential for degradation of algal polysaccharides.</title>
        <authorList>
            <person name="Mann A.J."/>
            <person name="Hahnke R.L."/>
            <person name="Huang S."/>
            <person name="Werner J."/>
            <person name="Xing P."/>
            <person name="Barbeyron T."/>
            <person name="Huettel B."/>
            <person name="Stueber K."/>
            <person name="Reinhardt R."/>
            <person name="Harder J."/>
            <person name="Gloeckner F.O."/>
            <person name="Amann R.I."/>
            <person name="Teeling H."/>
        </authorList>
    </citation>
    <scope>NUCLEOTIDE SEQUENCE [LARGE SCALE GENOMIC DNA]</scope>
    <source>
        <strain evidence="3">DSM 15362 / KCTC 12365 / LMG 23005 / KMM 3901</strain>
    </source>
</reference>
<dbReference type="Gene3D" id="1.10.1470.10">
    <property type="entry name" value="YjbJ"/>
    <property type="match status" value="1"/>
</dbReference>
<protein>
    <submittedName>
        <fullName evidence="2">Uncharacterized protein</fullName>
    </submittedName>
</protein>
<organism evidence="2 3">
    <name type="scientific">Formosa agariphila (strain DSM 15362 / KCTC 12365 / LMG 23005 / KMM 3901 / M-2Alg 35-1)</name>
    <dbReference type="NCBI Taxonomy" id="1347342"/>
    <lineage>
        <taxon>Bacteria</taxon>
        <taxon>Pseudomonadati</taxon>
        <taxon>Bacteroidota</taxon>
        <taxon>Flavobacteriia</taxon>
        <taxon>Flavobacteriales</taxon>
        <taxon>Flavobacteriaceae</taxon>
        <taxon>Formosa</taxon>
    </lineage>
</organism>
<proteinExistence type="predicted"/>
<name>T2KLU9_FORAG</name>
<dbReference type="Proteomes" id="UP000016160">
    <property type="component" value="Chromosome"/>
</dbReference>
<feature type="compositionally biased region" description="Basic and acidic residues" evidence="1">
    <location>
        <begin position="1"/>
        <end position="18"/>
    </location>
</feature>
<accession>T2KLU9</accession>
<dbReference type="AlphaFoldDB" id="T2KLU9"/>
<keyword evidence="3" id="KW-1185">Reference proteome</keyword>
<dbReference type="eggNOG" id="ENOG502ZUVK">
    <property type="taxonomic scope" value="Bacteria"/>
</dbReference>
<evidence type="ECO:0000313" key="2">
    <source>
        <dbReference type="EMBL" id="CDF78974.1"/>
    </source>
</evidence>
<dbReference type="RefSeq" id="WP_051774573.1">
    <property type="nucleotide sequence ID" value="NZ_HG315671.1"/>
</dbReference>
<dbReference type="STRING" id="1347342.BN863_12620"/>
<sequence>MENTNDEHDNNRKQEQEYRAQNGPLNLDDLQKKWNEIQKEYRKKYPSLTSEDVDYRSGEFTLMTERVAKRTNRSQEEIQKEIKNWD</sequence>
<evidence type="ECO:0000313" key="3">
    <source>
        <dbReference type="Proteomes" id="UP000016160"/>
    </source>
</evidence>
<dbReference type="SUPFAM" id="SSF69047">
    <property type="entry name" value="Hypothetical protein YjbJ"/>
    <property type="match status" value="1"/>
</dbReference>
<evidence type="ECO:0000256" key="1">
    <source>
        <dbReference type="SAM" id="MobiDB-lite"/>
    </source>
</evidence>
<dbReference type="OrthoDB" id="1454446at2"/>
<dbReference type="PATRIC" id="fig|1347342.6.peg.1272"/>
<dbReference type="HOGENOM" id="CLU_2493329_0_0_10"/>
<feature type="region of interest" description="Disordered" evidence="1">
    <location>
        <begin position="1"/>
        <end position="27"/>
    </location>
</feature>